<keyword evidence="1" id="KW-0175">Coiled coil</keyword>
<feature type="compositionally biased region" description="Acidic residues" evidence="2">
    <location>
        <begin position="639"/>
        <end position="650"/>
    </location>
</feature>
<accession>A0A6S6VVU6</accession>
<feature type="compositionally biased region" description="Basic and acidic residues" evidence="2">
    <location>
        <begin position="523"/>
        <end position="539"/>
    </location>
</feature>
<dbReference type="AlphaFoldDB" id="A0A6S6VVU6"/>
<feature type="region of interest" description="Disordered" evidence="2">
    <location>
        <begin position="638"/>
        <end position="660"/>
    </location>
</feature>
<proteinExistence type="predicted"/>
<organism evidence="3 4">
    <name type="scientific">Pyrenophora teres f. teres</name>
    <dbReference type="NCBI Taxonomy" id="97479"/>
    <lineage>
        <taxon>Eukaryota</taxon>
        <taxon>Fungi</taxon>
        <taxon>Dikarya</taxon>
        <taxon>Ascomycota</taxon>
        <taxon>Pezizomycotina</taxon>
        <taxon>Dothideomycetes</taxon>
        <taxon>Pleosporomycetidae</taxon>
        <taxon>Pleosporales</taxon>
        <taxon>Pleosporineae</taxon>
        <taxon>Pleosporaceae</taxon>
        <taxon>Pyrenophora</taxon>
    </lineage>
</organism>
<feature type="coiled-coil region" evidence="1">
    <location>
        <begin position="900"/>
        <end position="945"/>
    </location>
</feature>
<evidence type="ECO:0000256" key="1">
    <source>
        <dbReference type="SAM" id="Coils"/>
    </source>
</evidence>
<feature type="region of interest" description="Disordered" evidence="2">
    <location>
        <begin position="264"/>
        <end position="334"/>
    </location>
</feature>
<feature type="region of interest" description="Disordered" evidence="2">
    <location>
        <begin position="402"/>
        <end position="554"/>
    </location>
</feature>
<feature type="compositionally biased region" description="Basic and acidic residues" evidence="2">
    <location>
        <begin position="71"/>
        <end position="93"/>
    </location>
</feature>
<sequence length="984" mass="110360">MAASKVPGQRDRYDAPQNASQSSTSSDGIQFNNIIVPDHEVKATGAIRRSQYQSTQVTGPTPQARVIATRSNEDEVNKENKSEKNEGANESKLKREAIACAGPSALQSLRKEFHRTTLSRLPDWKTLEFSEHSKPAIKGYARLCIEIGKYGEKGMSKWSNAVLAYLAPNVNPKIGPNLSMEVKQMHARGHDFVEITWQDDIALGRVDLVQPFNQASSEPELYALIKYYYLLANEAKHKGLTHDFIPINQTFIDKLKAVCNRYDPDNRSVGSSENDFYTDKDKSPKSYPRAPDRRRQAGYALRPGVATTKPYPGIDDTNDFIQDNDRDLTSQSSLESGEILESLFDNFTRIDGNTVDARASETPKSQRQLQLAAIKDKMEEDQGVDVNSRDIQAQHFRSIYEVGVEEKSDKQGNMRKTNSPAKHASSVIGQRQPTDHPADNSRADDADNLPELGRKSDTARTVTNDSKTQMVIDNLGSWTGITRPPMFSRPNSRVSAKVSDDGSASFQSRHRAPRPSSSALRPRSRDSQRRREREDKRAPTDPNPMNKHRATAHSAGLPVKKILKAGKRTLSGRIDKKPGIRQKIKHVQELGVTQANILKEMIADHEKAKAKHEKMKAEHDSMVQKINRELKEIIGMISDEPEEEEEEEDNGSASLRVDTNNRRHTMSTASVNLTRLRKLLGESAASTLIHAPLDRIVTKHQFHEPNAISFMFLFGTIIDKSTGRSEEVWILFYPPAENNGAAVVEFHAYDAASNTSIRFEKQNICTMITEVAPAFKTPKRSSKAKYEALAKYYFLEKLASMESQEGGAVELQAEVFLSQTLLDALKTVCIEFKKHAESQIPTRESRSLSATLIGDPDRVAQLLSAAPEPGTPFVKLPPHLALRPRAETFHADKIDVLVDLRIKEAEIDAATEDAKKELSKLQEARAELQRELQKLEQGLENNREDKMKIVAQREEFLKGMSLVDVFDLGSEVERTRPEKRQRLT</sequence>
<feature type="compositionally biased region" description="Polar residues" evidence="2">
    <location>
        <begin position="459"/>
        <end position="480"/>
    </location>
</feature>
<evidence type="ECO:0000313" key="4">
    <source>
        <dbReference type="Proteomes" id="UP000472372"/>
    </source>
</evidence>
<feature type="compositionally biased region" description="Basic and acidic residues" evidence="2">
    <location>
        <begin position="277"/>
        <end position="295"/>
    </location>
</feature>
<name>A0A6S6VVU6_9PLEO</name>
<feature type="compositionally biased region" description="Polar residues" evidence="2">
    <location>
        <begin position="50"/>
        <end position="61"/>
    </location>
</feature>
<feature type="coiled-coil region" evidence="1">
    <location>
        <begin position="595"/>
        <end position="625"/>
    </location>
</feature>
<dbReference type="Proteomes" id="UP000472372">
    <property type="component" value="Chromosome 2"/>
</dbReference>
<evidence type="ECO:0000313" key="3">
    <source>
        <dbReference type="EMBL" id="CAE7007943.1"/>
    </source>
</evidence>
<evidence type="ECO:0000256" key="2">
    <source>
        <dbReference type="SAM" id="MobiDB-lite"/>
    </source>
</evidence>
<feature type="region of interest" description="Disordered" evidence="2">
    <location>
        <begin position="1"/>
        <end position="33"/>
    </location>
</feature>
<reference evidence="3" key="1">
    <citation type="submission" date="2021-02" db="EMBL/GenBank/DDBJ databases">
        <authorList>
            <person name="Syme A R."/>
            <person name="Syme A R."/>
            <person name="Moolhuijzen P."/>
        </authorList>
    </citation>
    <scope>NUCLEOTIDE SEQUENCE</scope>
    <source>
        <strain evidence="3">W1-1</strain>
    </source>
</reference>
<feature type="compositionally biased region" description="Polar residues" evidence="2">
    <location>
        <begin position="17"/>
        <end position="33"/>
    </location>
</feature>
<feature type="region of interest" description="Disordered" evidence="2">
    <location>
        <begin position="45"/>
        <end position="93"/>
    </location>
</feature>
<feature type="compositionally biased region" description="Basic and acidic residues" evidence="2">
    <location>
        <begin position="433"/>
        <end position="445"/>
    </location>
</feature>
<dbReference type="EMBL" id="HG992978">
    <property type="protein sequence ID" value="CAE7007943.1"/>
    <property type="molecule type" value="Genomic_DNA"/>
</dbReference>
<protein>
    <submittedName>
        <fullName evidence="3">OmpH domain containing protein</fullName>
    </submittedName>
</protein>
<gene>
    <name evidence="3" type="ORF">PTTW11_01624</name>
</gene>